<dbReference type="InterPro" id="IPR000160">
    <property type="entry name" value="GGDEF_dom"/>
</dbReference>
<dbReference type="CDD" id="cd01949">
    <property type="entry name" value="GGDEF"/>
    <property type="match status" value="1"/>
</dbReference>
<dbReference type="SMART" id="SM00267">
    <property type="entry name" value="GGDEF"/>
    <property type="match status" value="1"/>
</dbReference>
<evidence type="ECO:0000256" key="4">
    <source>
        <dbReference type="SAM" id="MobiDB-lite"/>
    </source>
</evidence>
<evidence type="ECO:0000256" key="5">
    <source>
        <dbReference type="SAM" id="Phobius"/>
    </source>
</evidence>
<dbReference type="PROSITE" id="PS50887">
    <property type="entry name" value="GGDEF"/>
    <property type="match status" value="1"/>
</dbReference>
<dbReference type="AlphaFoldDB" id="A0A1D8IQ97"/>
<name>A0A1D8IQ97_9GAMM</name>
<dbReference type="InterPro" id="IPR050469">
    <property type="entry name" value="Diguanylate_Cyclase"/>
</dbReference>
<dbReference type="NCBIfam" id="TIGR00254">
    <property type="entry name" value="GGDEF"/>
    <property type="match status" value="1"/>
</dbReference>
<dbReference type="Pfam" id="PF00990">
    <property type="entry name" value="GGDEF"/>
    <property type="match status" value="1"/>
</dbReference>
<protein>
    <recommendedName>
        <fullName evidence="2">diguanylate cyclase</fullName>
        <ecNumber evidence="2">2.7.7.65</ecNumber>
    </recommendedName>
</protein>
<dbReference type="KEGG" id="aprs:BI364_11900"/>
<keyword evidence="5" id="KW-0812">Transmembrane</keyword>
<comment type="cofactor">
    <cofactor evidence="1">
        <name>Mg(2+)</name>
        <dbReference type="ChEBI" id="CHEBI:18420"/>
    </cofactor>
</comment>
<dbReference type="GO" id="GO:0052621">
    <property type="term" value="F:diguanylate cyclase activity"/>
    <property type="evidence" value="ECO:0007669"/>
    <property type="project" value="UniProtKB-EC"/>
</dbReference>
<dbReference type="InterPro" id="IPR029787">
    <property type="entry name" value="Nucleotide_cyclase"/>
</dbReference>
<feature type="compositionally biased region" description="Low complexity" evidence="4">
    <location>
        <begin position="364"/>
        <end position="377"/>
    </location>
</feature>
<evidence type="ECO:0000256" key="3">
    <source>
        <dbReference type="ARBA" id="ARBA00034247"/>
    </source>
</evidence>
<dbReference type="EC" id="2.7.7.65" evidence="2"/>
<feature type="transmembrane region" description="Helical" evidence="5">
    <location>
        <begin position="60"/>
        <end position="77"/>
    </location>
</feature>
<dbReference type="EMBL" id="CP017415">
    <property type="protein sequence ID" value="AOU98564.1"/>
    <property type="molecule type" value="Genomic_DNA"/>
</dbReference>
<dbReference type="PANTHER" id="PTHR45138">
    <property type="entry name" value="REGULATORY COMPONENTS OF SENSORY TRANSDUCTION SYSTEM"/>
    <property type="match status" value="1"/>
</dbReference>
<dbReference type="SUPFAM" id="SSF55073">
    <property type="entry name" value="Nucleotide cyclase"/>
    <property type="match status" value="1"/>
</dbReference>
<evidence type="ECO:0000313" key="7">
    <source>
        <dbReference type="EMBL" id="AOU98564.1"/>
    </source>
</evidence>
<feature type="transmembrane region" description="Helical" evidence="5">
    <location>
        <begin position="29"/>
        <end position="48"/>
    </location>
</feature>
<proteinExistence type="predicted"/>
<dbReference type="Gene3D" id="3.30.70.270">
    <property type="match status" value="1"/>
</dbReference>
<feature type="domain" description="GGDEF" evidence="6">
    <location>
        <begin position="233"/>
        <end position="362"/>
    </location>
</feature>
<keyword evidence="5" id="KW-1133">Transmembrane helix</keyword>
<keyword evidence="8" id="KW-1185">Reference proteome</keyword>
<comment type="catalytic activity">
    <reaction evidence="3">
        <text>2 GTP = 3',3'-c-di-GMP + 2 diphosphate</text>
        <dbReference type="Rhea" id="RHEA:24898"/>
        <dbReference type="ChEBI" id="CHEBI:33019"/>
        <dbReference type="ChEBI" id="CHEBI:37565"/>
        <dbReference type="ChEBI" id="CHEBI:58805"/>
        <dbReference type="EC" id="2.7.7.65"/>
    </reaction>
</comment>
<dbReference type="GO" id="GO:1902201">
    <property type="term" value="P:negative regulation of bacterial-type flagellum-dependent cell motility"/>
    <property type="evidence" value="ECO:0007669"/>
    <property type="project" value="TreeGrafter"/>
</dbReference>
<feature type="transmembrane region" description="Helical" evidence="5">
    <location>
        <begin position="141"/>
        <end position="159"/>
    </location>
</feature>
<feature type="region of interest" description="Disordered" evidence="4">
    <location>
        <begin position="351"/>
        <end position="389"/>
    </location>
</feature>
<reference evidence="8" key="1">
    <citation type="submission" date="2016-09" db="EMBL/GenBank/DDBJ databases">
        <title>Acidihalobacter prosperus F5.</title>
        <authorList>
            <person name="Khaleque H.N."/>
            <person name="Ramsay J.P."/>
            <person name="Kaksonen A.H."/>
            <person name="Boxall N.J."/>
            <person name="Watkin E.L.J."/>
        </authorList>
    </citation>
    <scope>NUCLEOTIDE SEQUENCE [LARGE SCALE GENOMIC DNA]</scope>
    <source>
        <strain evidence="8">F5</strain>
    </source>
</reference>
<evidence type="ECO:0000256" key="1">
    <source>
        <dbReference type="ARBA" id="ARBA00001946"/>
    </source>
</evidence>
<evidence type="ECO:0000313" key="8">
    <source>
        <dbReference type="Proteomes" id="UP000095401"/>
    </source>
</evidence>
<dbReference type="GO" id="GO:0043709">
    <property type="term" value="P:cell adhesion involved in single-species biofilm formation"/>
    <property type="evidence" value="ECO:0007669"/>
    <property type="project" value="TreeGrafter"/>
</dbReference>
<feature type="transmembrane region" description="Helical" evidence="5">
    <location>
        <begin position="171"/>
        <end position="190"/>
    </location>
</feature>
<organism evidence="7 8">
    <name type="scientific">Acidihalobacter yilgarnensis</name>
    <dbReference type="NCBI Taxonomy" id="2819280"/>
    <lineage>
        <taxon>Bacteria</taxon>
        <taxon>Pseudomonadati</taxon>
        <taxon>Pseudomonadota</taxon>
        <taxon>Gammaproteobacteria</taxon>
        <taxon>Chromatiales</taxon>
        <taxon>Ectothiorhodospiraceae</taxon>
        <taxon>Acidihalobacter</taxon>
    </lineage>
</organism>
<feature type="transmembrane region" description="Helical" evidence="5">
    <location>
        <begin position="119"/>
        <end position="134"/>
    </location>
</feature>
<dbReference type="InterPro" id="IPR043128">
    <property type="entry name" value="Rev_trsase/Diguanyl_cyclase"/>
</dbReference>
<dbReference type="GO" id="GO:0005886">
    <property type="term" value="C:plasma membrane"/>
    <property type="evidence" value="ECO:0007669"/>
    <property type="project" value="TreeGrafter"/>
</dbReference>
<evidence type="ECO:0000259" key="6">
    <source>
        <dbReference type="PROSITE" id="PS50887"/>
    </source>
</evidence>
<feature type="transmembrane region" description="Helical" evidence="5">
    <location>
        <begin position="89"/>
        <end position="107"/>
    </location>
</feature>
<sequence>MADGGSPLAGRNHRAETLPDDFDRIKRRMALLAMSSGAVACLIASSLAHRVGLPNPVDAHVLPILGIGLLVLALSLWRNPPLLPWIERIGWGLLTAYLLAALGYKTLHYPYTHTPLGARTYWFFFTYLLAFLVWPPRGALVASLGVISTIGGLTLWLGLKTRGANIELLSSLIQLIAASIAYVFVHYSFAQLRPQYARMRTLAFSDPLTGCANRRRAEELLALEVARAGRYGRPLSLILFDLDHFKQINDLHGHAIGDAVLRAVTNAVRCDLRGLDHLARWGGEEFLIIAPELSQSRASQFGERLRKRIASLRISGGIQPTASFGIASFRLGETADMMVQRADRAMYRAKAQGRNRVEMERPRTATPEATDVATVTTEETDEPSTALGD</sequence>
<gene>
    <name evidence="7" type="ORF">BI364_11900</name>
</gene>
<dbReference type="Proteomes" id="UP000095401">
    <property type="component" value="Chromosome"/>
</dbReference>
<evidence type="ECO:0000256" key="2">
    <source>
        <dbReference type="ARBA" id="ARBA00012528"/>
    </source>
</evidence>
<keyword evidence="5" id="KW-0472">Membrane</keyword>
<dbReference type="PANTHER" id="PTHR45138:SF9">
    <property type="entry name" value="DIGUANYLATE CYCLASE DGCM-RELATED"/>
    <property type="match status" value="1"/>
</dbReference>
<accession>A0A1D8IQ97</accession>
<dbReference type="FunFam" id="3.30.70.270:FF:000001">
    <property type="entry name" value="Diguanylate cyclase domain protein"/>
    <property type="match status" value="1"/>
</dbReference>
<dbReference type="RefSeq" id="WP_070078924.1">
    <property type="nucleotide sequence ID" value="NZ_CP017415.1"/>
</dbReference>